<evidence type="ECO:0000256" key="5">
    <source>
        <dbReference type="ARBA" id="ARBA00022692"/>
    </source>
</evidence>
<evidence type="ECO:0000256" key="2">
    <source>
        <dbReference type="ARBA" id="ARBA00022475"/>
    </source>
</evidence>
<evidence type="ECO:0000256" key="9">
    <source>
        <dbReference type="ARBA" id="ARBA00023136"/>
    </source>
</evidence>
<dbReference type="InParanoid" id="E3LZI1"/>
<keyword evidence="7 19" id="KW-1133">Transmembrane helix</keyword>
<dbReference type="FunFam" id="1.20.1070.10:FF:000128">
    <property type="entry name" value="Seven TM Receptor"/>
    <property type="match status" value="1"/>
</dbReference>
<feature type="transmembrane region" description="Helical" evidence="19">
    <location>
        <begin position="41"/>
        <end position="66"/>
    </location>
</feature>
<evidence type="ECO:0000256" key="12">
    <source>
        <dbReference type="ARBA" id="ARBA00023273"/>
    </source>
</evidence>
<dbReference type="EMBL" id="DS268420">
    <property type="protein sequence ID" value="EFO87727.1"/>
    <property type="molecule type" value="Genomic_DNA"/>
</dbReference>
<dbReference type="GO" id="GO:0038022">
    <property type="term" value="F:G protein-coupled olfactory receptor activity"/>
    <property type="evidence" value="ECO:0007669"/>
    <property type="project" value="TreeGrafter"/>
</dbReference>
<evidence type="ECO:0000256" key="3">
    <source>
        <dbReference type="ARBA" id="ARBA00022500"/>
    </source>
</evidence>
<evidence type="ECO:0000256" key="1">
    <source>
        <dbReference type="ARBA" id="ARBA00004272"/>
    </source>
</evidence>
<feature type="transmembrane region" description="Helical" evidence="19">
    <location>
        <begin position="281"/>
        <end position="304"/>
    </location>
</feature>
<keyword evidence="6" id="KW-0552">Olfaction</keyword>
<dbReference type="GO" id="GO:0060170">
    <property type="term" value="C:ciliary membrane"/>
    <property type="evidence" value="ECO:0007669"/>
    <property type="project" value="UniProtKB-SubCell"/>
</dbReference>
<dbReference type="OMA" id="QGAGMIF"/>
<keyword evidence="3" id="KW-0145">Chemotaxis</keyword>
<keyword evidence="21" id="KW-1185">Reference proteome</keyword>
<protein>
    <recommendedName>
        <fullName evidence="16">Serpentine receptor class r-10</fullName>
    </recommendedName>
    <alternativeName>
        <fullName evidence="17">Odorant response abnormal protein 10</fullName>
    </alternativeName>
    <alternativeName>
        <fullName evidence="18">Olfactory receptor 10</fullName>
    </alternativeName>
</protein>
<keyword evidence="12" id="KW-0966">Cell projection</keyword>
<accession>E3LZI1</accession>
<dbReference type="STRING" id="31234.E3LZI1"/>
<evidence type="ECO:0000256" key="16">
    <source>
        <dbReference type="ARBA" id="ARBA00067967"/>
    </source>
</evidence>
<evidence type="ECO:0000256" key="15">
    <source>
        <dbReference type="ARBA" id="ARBA00064300"/>
    </source>
</evidence>
<evidence type="ECO:0000256" key="19">
    <source>
        <dbReference type="SAM" id="Phobius"/>
    </source>
</evidence>
<dbReference type="SUPFAM" id="SSF81321">
    <property type="entry name" value="Family A G protein-coupled receptor-like"/>
    <property type="match status" value="1"/>
</dbReference>
<dbReference type="PANTHER" id="PTHR22943:SF41">
    <property type="entry name" value="SEVEN TM RECEPTOR"/>
    <property type="match status" value="1"/>
</dbReference>
<evidence type="ECO:0000313" key="21">
    <source>
        <dbReference type="Proteomes" id="UP000008281"/>
    </source>
</evidence>
<evidence type="ECO:0000256" key="11">
    <source>
        <dbReference type="ARBA" id="ARBA00023180"/>
    </source>
</evidence>
<evidence type="ECO:0000313" key="20">
    <source>
        <dbReference type="EMBL" id="EFO87727.1"/>
    </source>
</evidence>
<dbReference type="Pfam" id="PF10326">
    <property type="entry name" value="7TM_GPCR_Str"/>
    <property type="match status" value="1"/>
</dbReference>
<feature type="transmembrane region" description="Helical" evidence="19">
    <location>
        <begin position="203"/>
        <end position="225"/>
    </location>
</feature>
<feature type="transmembrane region" description="Helical" evidence="19">
    <location>
        <begin position="86"/>
        <end position="111"/>
    </location>
</feature>
<dbReference type="GO" id="GO:0042048">
    <property type="term" value="P:olfactory behavior"/>
    <property type="evidence" value="ECO:0007669"/>
    <property type="project" value="TreeGrafter"/>
</dbReference>
<feature type="transmembrane region" description="Helical" evidence="19">
    <location>
        <begin position="131"/>
        <end position="152"/>
    </location>
</feature>
<keyword evidence="2" id="KW-1003">Cell membrane</keyword>
<dbReference type="eggNOG" id="ENOG502TG2U">
    <property type="taxonomic scope" value="Eukaryota"/>
</dbReference>
<evidence type="ECO:0000256" key="8">
    <source>
        <dbReference type="ARBA" id="ARBA00023069"/>
    </source>
</evidence>
<name>E3LZI1_CAERE</name>
<keyword evidence="11" id="KW-0325">Glycoprotein</keyword>
<proteinExistence type="inferred from homology"/>
<comment type="similarity">
    <text evidence="14">Belongs to the nematode receptor-like protein str family.</text>
</comment>
<keyword evidence="8" id="KW-0969">Cilium</keyword>
<dbReference type="HOGENOM" id="CLU_036335_2_1_1"/>
<keyword evidence="10" id="KW-0675">Receptor</keyword>
<gene>
    <name evidence="20" type="ORF">CRE_05689</name>
</gene>
<dbReference type="OrthoDB" id="5780350at2759"/>
<dbReference type="GO" id="GO:0006935">
    <property type="term" value="P:chemotaxis"/>
    <property type="evidence" value="ECO:0007669"/>
    <property type="project" value="UniProtKB-KW"/>
</dbReference>
<evidence type="ECO:0000256" key="14">
    <source>
        <dbReference type="ARBA" id="ARBA00061678"/>
    </source>
</evidence>
<feature type="transmembrane region" description="Helical" evidence="19">
    <location>
        <begin position="6"/>
        <end position="29"/>
    </location>
</feature>
<evidence type="ECO:0000256" key="18">
    <source>
        <dbReference type="ARBA" id="ARBA00082489"/>
    </source>
</evidence>
<feature type="transmembrane region" description="Helical" evidence="19">
    <location>
        <begin position="246"/>
        <end position="269"/>
    </location>
</feature>
<comment type="function">
    <text evidence="13">An odorant receptor which affects chemotaxis to the volatile odorant diacetyl. Specifies AWA neuronal cell fate via the odr-7 pathway.</text>
</comment>
<dbReference type="InterPro" id="IPR019428">
    <property type="entry name" value="7TM_GPCR_serpentine_rcpt_Str"/>
</dbReference>
<evidence type="ECO:0000256" key="13">
    <source>
        <dbReference type="ARBA" id="ARBA00054965"/>
    </source>
</evidence>
<dbReference type="AlphaFoldDB" id="E3LZI1"/>
<reference evidence="20" key="1">
    <citation type="submission" date="2007-07" db="EMBL/GenBank/DDBJ databases">
        <title>PCAP assembly of the Caenorhabditis remanei genome.</title>
        <authorList>
            <consortium name="The Caenorhabditis remanei Sequencing Consortium"/>
            <person name="Wilson R.K."/>
        </authorList>
    </citation>
    <scope>NUCLEOTIDE SEQUENCE [LARGE SCALE GENOMIC DNA]</scope>
    <source>
        <strain evidence="20">PB4641</strain>
    </source>
</reference>
<evidence type="ECO:0000256" key="10">
    <source>
        <dbReference type="ARBA" id="ARBA00023170"/>
    </source>
</evidence>
<comment type="subunit">
    <text evidence="15">Interacts with odr-4.</text>
</comment>
<evidence type="ECO:0000256" key="6">
    <source>
        <dbReference type="ARBA" id="ARBA00022725"/>
    </source>
</evidence>
<keyword evidence="9 19" id="KW-0472">Membrane</keyword>
<keyword evidence="4" id="KW-0716">Sensory transduction</keyword>
<evidence type="ECO:0000256" key="17">
    <source>
        <dbReference type="ARBA" id="ARBA00078653"/>
    </source>
</evidence>
<evidence type="ECO:0000256" key="4">
    <source>
        <dbReference type="ARBA" id="ARBA00022606"/>
    </source>
</evidence>
<evidence type="ECO:0000256" key="7">
    <source>
        <dbReference type="ARBA" id="ARBA00022989"/>
    </source>
</evidence>
<organism evidence="21">
    <name type="scientific">Caenorhabditis remanei</name>
    <name type="common">Caenorhabditis vulgaris</name>
    <dbReference type="NCBI Taxonomy" id="31234"/>
    <lineage>
        <taxon>Eukaryota</taxon>
        <taxon>Metazoa</taxon>
        <taxon>Ecdysozoa</taxon>
        <taxon>Nematoda</taxon>
        <taxon>Chromadorea</taxon>
        <taxon>Rhabditida</taxon>
        <taxon>Rhabditina</taxon>
        <taxon>Rhabditomorpha</taxon>
        <taxon>Rhabditoidea</taxon>
        <taxon>Rhabditidae</taxon>
        <taxon>Peloderinae</taxon>
        <taxon>Caenorhabditis</taxon>
    </lineage>
</organism>
<keyword evidence="5 19" id="KW-0812">Transmembrane</keyword>
<dbReference type="PANTHER" id="PTHR22943">
    <property type="entry name" value="7-TRANSMEMBRANE DOMAIN RECEPTOR C.ELEGANS"/>
    <property type="match status" value="1"/>
</dbReference>
<dbReference type="Proteomes" id="UP000008281">
    <property type="component" value="Unassembled WGS sequence"/>
</dbReference>
<sequence>MAVPFYLHICQYCAYFIATVTNCLLLHLIQRRAGSTFGRYRVLMISFSIYAIVYANIEILTLPVMYVQGAGMIFYVDSVLKYHQDAGLLIAIVYCGCLALCISLLTTHFIFRYIAVCRQENIHIFKGNKLYLLFLPPFFLFIIWAISIYVNYRPNQLKKDFFRKVISELYEEDIDKIAFIAPLYYTHQEDGTFIFRFSDLSGCLLSCGIMGLFFSTCIFCAYKTYHKLHDSSLQMSKRTRKLSEQLFWSLGLQTLLPCFTQYIPVGLVFILPLFEIEVGKYINAVGVFCSLYPGLDPLIAIFIIDRFRNYLLRREKTTESKISQISVYKSQRDSSLA</sequence>
<comment type="subcellular location">
    <subcellularLocation>
        <location evidence="1">Cell projection</location>
        <location evidence="1">Cilium membrane</location>
        <topology evidence="1">Multi-pass membrane protein</topology>
    </subcellularLocation>
</comment>